<keyword evidence="6 12" id="KW-0697">Rotamase</keyword>
<dbReference type="GO" id="GO:0003755">
    <property type="term" value="F:peptidyl-prolyl cis-trans isomerase activity"/>
    <property type="evidence" value="ECO:0007669"/>
    <property type="project" value="UniProtKB-UniRule"/>
</dbReference>
<dbReference type="GO" id="GO:0051301">
    <property type="term" value="P:cell division"/>
    <property type="evidence" value="ECO:0007669"/>
    <property type="project" value="UniProtKB-KW"/>
</dbReference>
<comment type="catalytic activity">
    <reaction evidence="1 12 13">
        <text>[protein]-peptidylproline (omega=180) = [protein]-peptidylproline (omega=0)</text>
        <dbReference type="Rhea" id="RHEA:16237"/>
        <dbReference type="Rhea" id="RHEA-COMP:10747"/>
        <dbReference type="Rhea" id="RHEA-COMP:10748"/>
        <dbReference type="ChEBI" id="CHEBI:83833"/>
        <dbReference type="ChEBI" id="CHEBI:83834"/>
        <dbReference type="EC" id="5.2.1.8"/>
    </reaction>
</comment>
<dbReference type="InterPro" id="IPR008880">
    <property type="entry name" value="Trigger_fac_C"/>
</dbReference>
<dbReference type="NCBIfam" id="TIGR00115">
    <property type="entry name" value="tig"/>
    <property type="match status" value="1"/>
</dbReference>
<evidence type="ECO:0000313" key="17">
    <source>
        <dbReference type="Proteomes" id="UP000193978"/>
    </source>
</evidence>
<dbReference type="InterPro" id="IPR036611">
    <property type="entry name" value="Trigger_fac_ribosome-bd_sf"/>
</dbReference>
<organism evidence="16 17">
    <name type="scientific">Methylocystis bryophila</name>
    <dbReference type="NCBI Taxonomy" id="655015"/>
    <lineage>
        <taxon>Bacteria</taxon>
        <taxon>Pseudomonadati</taxon>
        <taxon>Pseudomonadota</taxon>
        <taxon>Alphaproteobacteria</taxon>
        <taxon>Hyphomicrobiales</taxon>
        <taxon>Methylocystaceae</taxon>
        <taxon>Methylocystis</taxon>
    </lineage>
</organism>
<keyword evidence="9 12" id="KW-0131">Cell cycle</keyword>
<dbReference type="STRING" id="655015.B1812_12215"/>
<keyword evidence="12" id="KW-0963">Cytoplasm</keyword>
<evidence type="ECO:0000256" key="4">
    <source>
        <dbReference type="ARBA" id="ARBA00016902"/>
    </source>
</evidence>
<evidence type="ECO:0000256" key="12">
    <source>
        <dbReference type="HAMAP-Rule" id="MF_00303"/>
    </source>
</evidence>
<evidence type="ECO:0000256" key="14">
    <source>
        <dbReference type="RuleBase" id="RU003914"/>
    </source>
</evidence>
<dbReference type="PANTHER" id="PTHR30560">
    <property type="entry name" value="TRIGGER FACTOR CHAPERONE AND PEPTIDYL-PROLYL CIS/TRANS ISOMERASE"/>
    <property type="match status" value="1"/>
</dbReference>
<dbReference type="Gene3D" id="3.30.70.1050">
    <property type="entry name" value="Trigger factor ribosome-binding domain"/>
    <property type="match status" value="1"/>
</dbReference>
<gene>
    <name evidence="12" type="primary">tig</name>
    <name evidence="16" type="ORF">B1812_12215</name>
</gene>
<dbReference type="PANTHER" id="PTHR30560:SF3">
    <property type="entry name" value="TRIGGER FACTOR-LIKE PROTEIN TIG, CHLOROPLASTIC"/>
    <property type="match status" value="1"/>
</dbReference>
<dbReference type="Proteomes" id="UP000193978">
    <property type="component" value="Chromosome"/>
</dbReference>
<dbReference type="SUPFAM" id="SSF54534">
    <property type="entry name" value="FKBP-like"/>
    <property type="match status" value="1"/>
</dbReference>
<dbReference type="Pfam" id="PF00254">
    <property type="entry name" value="FKBP_C"/>
    <property type="match status" value="1"/>
</dbReference>
<comment type="similarity">
    <text evidence="2 12 14">Belongs to the FKBP-type PPIase family. Tig subfamily.</text>
</comment>
<dbReference type="GO" id="GO:0015031">
    <property type="term" value="P:protein transport"/>
    <property type="evidence" value="ECO:0007669"/>
    <property type="project" value="UniProtKB-UniRule"/>
</dbReference>
<comment type="function">
    <text evidence="10 12">Involved in protein export. Acts as a chaperone by maintaining the newly synthesized protein in an open conformation. Functions as a peptidyl-prolyl cis-trans isomerase.</text>
</comment>
<keyword evidence="17" id="KW-1185">Reference proteome</keyword>
<keyword evidence="5 12" id="KW-0132">Cell division</keyword>
<evidence type="ECO:0000256" key="8">
    <source>
        <dbReference type="ARBA" id="ARBA00023235"/>
    </source>
</evidence>
<dbReference type="InterPro" id="IPR001179">
    <property type="entry name" value="PPIase_FKBP_dom"/>
</dbReference>
<evidence type="ECO:0000256" key="6">
    <source>
        <dbReference type="ARBA" id="ARBA00023110"/>
    </source>
</evidence>
<dbReference type="GO" id="GO:0043335">
    <property type="term" value="P:protein unfolding"/>
    <property type="evidence" value="ECO:0007669"/>
    <property type="project" value="TreeGrafter"/>
</dbReference>
<dbReference type="Gene3D" id="1.10.3120.10">
    <property type="entry name" value="Trigger factor, C-terminal domain"/>
    <property type="match status" value="1"/>
</dbReference>
<dbReference type="GO" id="GO:0043022">
    <property type="term" value="F:ribosome binding"/>
    <property type="evidence" value="ECO:0007669"/>
    <property type="project" value="TreeGrafter"/>
</dbReference>
<evidence type="ECO:0000256" key="3">
    <source>
        <dbReference type="ARBA" id="ARBA00013194"/>
    </source>
</evidence>
<comment type="subcellular location">
    <subcellularLocation>
        <location evidence="12">Cytoplasm</location>
    </subcellularLocation>
    <text evidence="12">About half TF is bound to the ribosome near the polypeptide exit tunnel while the other half is free in the cytoplasm.</text>
</comment>
<dbReference type="AlphaFoldDB" id="A0A1W6MVW0"/>
<dbReference type="OrthoDB" id="9767721at2"/>
<dbReference type="EMBL" id="CP019948">
    <property type="protein sequence ID" value="ARN81712.1"/>
    <property type="molecule type" value="Genomic_DNA"/>
</dbReference>
<dbReference type="FunFam" id="3.10.50.40:FF:000001">
    <property type="entry name" value="Trigger factor"/>
    <property type="match status" value="1"/>
</dbReference>
<dbReference type="InterPro" id="IPR027304">
    <property type="entry name" value="Trigger_fact/SurA_dom_sf"/>
</dbReference>
<keyword evidence="8 12" id="KW-0413">Isomerase</keyword>
<evidence type="ECO:0000313" key="16">
    <source>
        <dbReference type="EMBL" id="ARN81712.1"/>
    </source>
</evidence>
<dbReference type="InterPro" id="IPR037041">
    <property type="entry name" value="Trigger_fac_C_sf"/>
</dbReference>
<dbReference type="Pfam" id="PF05698">
    <property type="entry name" value="Trigger_C"/>
    <property type="match status" value="1"/>
</dbReference>
<accession>A0A1W6MVW0</accession>
<dbReference type="Gene3D" id="3.10.50.40">
    <property type="match status" value="1"/>
</dbReference>
<evidence type="ECO:0000256" key="9">
    <source>
        <dbReference type="ARBA" id="ARBA00023306"/>
    </source>
</evidence>
<protein>
    <recommendedName>
        <fullName evidence="4 12">Trigger factor</fullName>
        <shortName evidence="12">TF</shortName>
        <ecNumber evidence="3 12">5.2.1.8</ecNumber>
    </recommendedName>
    <alternativeName>
        <fullName evidence="11 12">PPIase</fullName>
    </alternativeName>
</protein>
<proteinExistence type="inferred from homology"/>
<evidence type="ECO:0000256" key="5">
    <source>
        <dbReference type="ARBA" id="ARBA00022618"/>
    </source>
</evidence>
<evidence type="ECO:0000256" key="7">
    <source>
        <dbReference type="ARBA" id="ARBA00023186"/>
    </source>
</evidence>
<sequence>MQVTQTLSEGLKQEFKVVLPASDLAAKLETQLAEVRAKAQIKGFRPGKAPMAHLKKLYGKNLMGEVLQEAVNEANRKIVEDNKLRVASGPKLDFPEDRDLVEKALEATGDFSFVVTFETLPAFEVGSFDDISLERPVASVSDEEVEKAMSQFAERLREYEPKTEEGAKAEKGDKLTIDFEGKLDGVPFEGGTGGDVDLVLGSGTFIPGFEEQLEGVAKDEKRVVKTRFPDDYSATHLAGKEAEFDVTVKEVSGAKPMELDDELAKKYGFESLEAMRAAVRANIEADFDKASRDKLKRKLLDALDKRYSFELPPSLVEQEFEGIWREVEKERARPTSQKEFEGKSEEDLRAEYRVIAERRVRLGLVLAEIGQRAGVSVEEKDLTEAVVERARQFPGQEKQVWDFYRNNEQALASLRAPIYEERVVAHLSGLVNIADKTVTREELFAEDEEEAA</sequence>
<dbReference type="Pfam" id="PF05697">
    <property type="entry name" value="Trigger_N"/>
    <property type="match status" value="1"/>
</dbReference>
<comment type="domain">
    <text evidence="12">Consists of 3 domains; the N-terminus binds the ribosome, the middle domain has PPIase activity, while the C-terminus has intrinsic chaperone activity on its own.</text>
</comment>
<name>A0A1W6MVW0_9HYPH</name>
<dbReference type="InterPro" id="IPR005215">
    <property type="entry name" value="Trig_fac"/>
</dbReference>
<dbReference type="PROSITE" id="PS50059">
    <property type="entry name" value="FKBP_PPIASE"/>
    <property type="match status" value="1"/>
</dbReference>
<dbReference type="GO" id="GO:0051083">
    <property type="term" value="P:'de novo' cotranslational protein folding"/>
    <property type="evidence" value="ECO:0007669"/>
    <property type="project" value="TreeGrafter"/>
</dbReference>
<feature type="domain" description="PPIase FKBP-type" evidence="15">
    <location>
        <begin position="172"/>
        <end position="234"/>
    </location>
</feature>
<dbReference type="HAMAP" id="MF_00303">
    <property type="entry name" value="Trigger_factor_Tig"/>
    <property type="match status" value="1"/>
</dbReference>
<dbReference type="GO" id="GO:0044183">
    <property type="term" value="F:protein folding chaperone"/>
    <property type="evidence" value="ECO:0007669"/>
    <property type="project" value="TreeGrafter"/>
</dbReference>
<keyword evidence="7 12" id="KW-0143">Chaperone</keyword>
<dbReference type="InterPro" id="IPR008881">
    <property type="entry name" value="Trigger_fac_ribosome-bd_bac"/>
</dbReference>
<dbReference type="GO" id="GO:0005737">
    <property type="term" value="C:cytoplasm"/>
    <property type="evidence" value="ECO:0007669"/>
    <property type="project" value="UniProtKB-SubCell"/>
</dbReference>
<evidence type="ECO:0000256" key="13">
    <source>
        <dbReference type="PROSITE-ProRule" id="PRU00277"/>
    </source>
</evidence>
<evidence type="ECO:0000256" key="1">
    <source>
        <dbReference type="ARBA" id="ARBA00000971"/>
    </source>
</evidence>
<dbReference type="InterPro" id="IPR046357">
    <property type="entry name" value="PPIase_dom_sf"/>
</dbReference>
<dbReference type="EC" id="5.2.1.8" evidence="3 12"/>
<dbReference type="KEGG" id="mbry:B1812_12215"/>
<evidence type="ECO:0000256" key="2">
    <source>
        <dbReference type="ARBA" id="ARBA00005464"/>
    </source>
</evidence>
<dbReference type="SUPFAM" id="SSF109998">
    <property type="entry name" value="Triger factor/SurA peptide-binding domain-like"/>
    <property type="match status" value="1"/>
</dbReference>
<evidence type="ECO:0000259" key="15">
    <source>
        <dbReference type="PROSITE" id="PS50059"/>
    </source>
</evidence>
<reference evidence="16 17" key="1">
    <citation type="submission" date="2017-02" db="EMBL/GenBank/DDBJ databases">
        <authorList>
            <person name="Peterson S.W."/>
        </authorList>
    </citation>
    <scope>NUCLEOTIDE SEQUENCE [LARGE SCALE GENOMIC DNA]</scope>
    <source>
        <strain evidence="16 17">S285</strain>
    </source>
</reference>
<evidence type="ECO:0000256" key="10">
    <source>
        <dbReference type="ARBA" id="ARBA00024849"/>
    </source>
</evidence>
<dbReference type="SUPFAM" id="SSF102735">
    <property type="entry name" value="Trigger factor ribosome-binding domain"/>
    <property type="match status" value="1"/>
</dbReference>
<dbReference type="PIRSF" id="PIRSF003095">
    <property type="entry name" value="Trigger_factor"/>
    <property type="match status" value="1"/>
</dbReference>
<dbReference type="RefSeq" id="WP_085771828.1">
    <property type="nucleotide sequence ID" value="NZ_AP027149.1"/>
</dbReference>
<evidence type="ECO:0000256" key="11">
    <source>
        <dbReference type="ARBA" id="ARBA00029986"/>
    </source>
</evidence>